<dbReference type="GO" id="GO:0031419">
    <property type="term" value="F:cobalamin binding"/>
    <property type="evidence" value="ECO:0007669"/>
    <property type="project" value="UniProtKB-KW"/>
</dbReference>
<dbReference type="GO" id="GO:0004748">
    <property type="term" value="F:ribonucleoside-diphosphate reductase activity, thioredoxin disulfide as acceptor"/>
    <property type="evidence" value="ECO:0007669"/>
    <property type="project" value="TreeGrafter"/>
</dbReference>
<comment type="cofactor">
    <cofactor evidence="1">
        <name>adenosylcob(III)alamin</name>
        <dbReference type="ChEBI" id="CHEBI:18408"/>
    </cofactor>
</comment>
<protein>
    <submittedName>
        <fullName evidence="5">Ribonucleoside-triphosphate reductase</fullName>
    </submittedName>
</protein>
<organism evidence="5 6">
    <name type="scientific">Candidatus Giovannonibacteria bacterium GW2011_GWC2_44_8</name>
    <dbReference type="NCBI Taxonomy" id="1618657"/>
    <lineage>
        <taxon>Bacteria</taxon>
        <taxon>Candidatus Giovannoniibacteriota</taxon>
    </lineage>
</organism>
<evidence type="ECO:0000256" key="4">
    <source>
        <dbReference type="ARBA" id="ARBA00023285"/>
    </source>
</evidence>
<dbReference type="SUPFAM" id="SSF51998">
    <property type="entry name" value="PFL-like glycyl radical enzymes"/>
    <property type="match status" value="1"/>
</dbReference>
<evidence type="ECO:0000313" key="6">
    <source>
        <dbReference type="Proteomes" id="UP000034889"/>
    </source>
</evidence>
<dbReference type="EMBL" id="LCJM01000019">
    <property type="protein sequence ID" value="KKT78692.1"/>
    <property type="molecule type" value="Genomic_DNA"/>
</dbReference>
<reference evidence="5 6" key="1">
    <citation type="journal article" date="2015" name="Nature">
        <title>rRNA introns, odd ribosomes, and small enigmatic genomes across a large radiation of phyla.</title>
        <authorList>
            <person name="Brown C.T."/>
            <person name="Hug L.A."/>
            <person name="Thomas B.C."/>
            <person name="Sharon I."/>
            <person name="Castelle C.J."/>
            <person name="Singh A."/>
            <person name="Wilkins M.J."/>
            <person name="Williams K.H."/>
            <person name="Banfield J.F."/>
        </authorList>
    </citation>
    <scope>NUCLEOTIDE SEQUENCE [LARGE SCALE GENOMIC DNA]</scope>
</reference>
<evidence type="ECO:0000256" key="1">
    <source>
        <dbReference type="ARBA" id="ARBA00001922"/>
    </source>
</evidence>
<evidence type="ECO:0000313" key="5">
    <source>
        <dbReference type="EMBL" id="KKT78692.1"/>
    </source>
</evidence>
<dbReference type="Proteomes" id="UP000034889">
    <property type="component" value="Unassembled WGS sequence"/>
</dbReference>
<keyword evidence="3" id="KW-0560">Oxidoreductase</keyword>
<sequence length="238" mass="27301">MRTGQWDSPAVRDEVFLGKLKEYIVKANREYAAKFGVNQSTCTTCVKPSGTVSQLVDCSSGMHARHSQYYVRRVRISATDSLFKMLKDQGIPFYPEVGETMESAATFVLEFPVKAPEGKIFRDNLTAMDQLKHWKMVKEAYTEHNPSVTVSVGDDEWVAVANWLYENWDIVGGLSFLPRSNHVYRLAPYEAIKKEEYEERAKKLEHVDFSKIYTYEIEDETEIKRELACVAGVCEIEM</sequence>
<dbReference type="InterPro" id="IPR050862">
    <property type="entry name" value="RdRp_reductase_class-2"/>
</dbReference>
<dbReference type="Gene3D" id="3.90.1390.10">
    <property type="entry name" value="b-12 dependent (class ii) ribonucleotide reductase, chain A, domain 3"/>
    <property type="match status" value="1"/>
</dbReference>
<keyword evidence="4" id="KW-0170">Cobalt</keyword>
<dbReference type="Gene3D" id="3.20.70.20">
    <property type="match status" value="1"/>
</dbReference>
<dbReference type="PANTHER" id="PTHR43371">
    <property type="entry name" value="VITAMIN B12-DEPENDENT RIBONUCLEOTIDE REDUCTASE"/>
    <property type="match status" value="1"/>
</dbReference>
<proteinExistence type="predicted"/>
<accession>A0A0G1MCS4</accession>
<keyword evidence="2" id="KW-0846">Cobalamin</keyword>
<evidence type="ECO:0000256" key="2">
    <source>
        <dbReference type="ARBA" id="ARBA00022628"/>
    </source>
</evidence>
<gene>
    <name evidence="5" type="ORF">UW74_C0019G0011</name>
</gene>
<comment type="caution">
    <text evidence="5">The sequence shown here is derived from an EMBL/GenBank/DDBJ whole genome shotgun (WGS) entry which is preliminary data.</text>
</comment>
<evidence type="ECO:0000256" key="3">
    <source>
        <dbReference type="ARBA" id="ARBA00023002"/>
    </source>
</evidence>
<name>A0A0G1MCS4_9BACT</name>
<dbReference type="AlphaFoldDB" id="A0A0G1MCS4"/>
<dbReference type="PANTHER" id="PTHR43371:SF1">
    <property type="entry name" value="RIBONUCLEOSIDE-DIPHOSPHATE REDUCTASE"/>
    <property type="match status" value="1"/>
</dbReference>